<dbReference type="Pfam" id="PF00903">
    <property type="entry name" value="Glyoxalase"/>
    <property type="match status" value="1"/>
</dbReference>
<dbReference type="AlphaFoldDB" id="A0A7C3VNY3"/>
<dbReference type="Gene3D" id="3.10.180.10">
    <property type="entry name" value="2,3-Dihydroxybiphenyl 1,2-Dioxygenase, domain 1"/>
    <property type="match status" value="1"/>
</dbReference>
<comment type="caution">
    <text evidence="2">The sequence shown here is derived from an EMBL/GenBank/DDBJ whole genome shotgun (WGS) entry which is preliminary data.</text>
</comment>
<dbReference type="InterPro" id="IPR004360">
    <property type="entry name" value="Glyas_Fos-R_dOase_dom"/>
</dbReference>
<dbReference type="PROSITE" id="PS51819">
    <property type="entry name" value="VOC"/>
    <property type="match status" value="1"/>
</dbReference>
<dbReference type="InterPro" id="IPR037523">
    <property type="entry name" value="VOC_core"/>
</dbReference>
<feature type="domain" description="VOC" evidence="1">
    <location>
        <begin position="4"/>
        <end position="124"/>
    </location>
</feature>
<reference evidence="2" key="1">
    <citation type="journal article" date="2020" name="mSystems">
        <title>Genome- and Community-Level Interaction Insights into Carbon Utilization and Element Cycling Functions of Hydrothermarchaeota in Hydrothermal Sediment.</title>
        <authorList>
            <person name="Zhou Z."/>
            <person name="Liu Y."/>
            <person name="Xu W."/>
            <person name="Pan J."/>
            <person name="Luo Z.H."/>
            <person name="Li M."/>
        </authorList>
    </citation>
    <scope>NUCLEOTIDE SEQUENCE [LARGE SCALE GENOMIC DNA]</scope>
    <source>
        <strain evidence="2">SpSt-374</strain>
    </source>
</reference>
<name>A0A7C3VNY3_9CYAN</name>
<proteinExistence type="predicted"/>
<accession>A0A7C3VNY3</accession>
<dbReference type="PANTHER" id="PTHR39434:SF1">
    <property type="entry name" value="VOC DOMAIN-CONTAINING PROTEIN"/>
    <property type="match status" value="1"/>
</dbReference>
<dbReference type="EMBL" id="DSPX01000255">
    <property type="protein sequence ID" value="HGG03757.1"/>
    <property type="molecule type" value="Genomic_DNA"/>
</dbReference>
<evidence type="ECO:0000259" key="1">
    <source>
        <dbReference type="PROSITE" id="PS51819"/>
    </source>
</evidence>
<protein>
    <submittedName>
        <fullName evidence="2">Glyoxalase</fullName>
    </submittedName>
</protein>
<dbReference type="InterPro" id="IPR029068">
    <property type="entry name" value="Glyas_Bleomycin-R_OHBP_Dase"/>
</dbReference>
<dbReference type="PANTHER" id="PTHR39434">
    <property type="match status" value="1"/>
</dbReference>
<gene>
    <name evidence="2" type="ORF">ENR15_24760</name>
</gene>
<organism evidence="2">
    <name type="scientific">Planktothricoides sp. SpSt-374</name>
    <dbReference type="NCBI Taxonomy" id="2282167"/>
    <lineage>
        <taxon>Bacteria</taxon>
        <taxon>Bacillati</taxon>
        <taxon>Cyanobacteriota</taxon>
        <taxon>Cyanophyceae</taxon>
        <taxon>Oscillatoriophycideae</taxon>
        <taxon>Oscillatoriales</taxon>
        <taxon>Oscillatoriaceae</taxon>
        <taxon>Planktothricoides</taxon>
    </lineage>
</organism>
<evidence type="ECO:0000313" key="2">
    <source>
        <dbReference type="EMBL" id="HGG03757.1"/>
    </source>
</evidence>
<sequence length="145" mass="16740">MNNHIFHLAFPINDIAKSKEFYAAGLGCEVGRESPTSVIFNLCGHQLVAHVTTEPLTPQKGIYPRHFGIVFSSEADWEAMLHRAKDHGLSFYQEPKHRFPNLPLEHRTFFLEDPFHNLLEFKYYYHSDAIFGQRDYAQVGDTVSE</sequence>
<dbReference type="SUPFAM" id="SSF54593">
    <property type="entry name" value="Glyoxalase/Bleomycin resistance protein/Dihydroxybiphenyl dioxygenase"/>
    <property type="match status" value="1"/>
</dbReference>